<evidence type="ECO:0000313" key="11">
    <source>
        <dbReference type="Proteomes" id="UP001212152"/>
    </source>
</evidence>
<comment type="similarity">
    <text evidence="6">Belongs to the BCD1 family.</text>
</comment>
<dbReference type="GO" id="GO:0008270">
    <property type="term" value="F:zinc ion binding"/>
    <property type="evidence" value="ECO:0007669"/>
    <property type="project" value="UniProtKB-UniRule"/>
</dbReference>
<dbReference type="PANTHER" id="PTHR13483:SF3">
    <property type="entry name" value="BOX C_D SNORNA PROTEIN 1"/>
    <property type="match status" value="1"/>
</dbReference>
<evidence type="ECO:0000256" key="8">
    <source>
        <dbReference type="SAM" id="MobiDB-lite"/>
    </source>
</evidence>
<evidence type="ECO:0000256" key="7">
    <source>
        <dbReference type="PROSITE-ProRule" id="PRU00453"/>
    </source>
</evidence>
<protein>
    <recommendedName>
        <fullName evidence="9">HIT-type domain-containing protein</fullName>
    </recommendedName>
</protein>
<evidence type="ECO:0000256" key="1">
    <source>
        <dbReference type="ARBA" id="ARBA00022553"/>
    </source>
</evidence>
<evidence type="ECO:0000259" key="9">
    <source>
        <dbReference type="PROSITE" id="PS51083"/>
    </source>
</evidence>
<evidence type="ECO:0000256" key="5">
    <source>
        <dbReference type="ARBA" id="ARBA00049598"/>
    </source>
</evidence>
<feature type="domain" description="HIT-type" evidence="9">
    <location>
        <begin position="6"/>
        <end position="40"/>
    </location>
</feature>
<gene>
    <name evidence="10" type="ORF">HDU87_006628</name>
</gene>
<dbReference type="PANTHER" id="PTHR13483">
    <property type="entry name" value="BOX C_D SNORNA PROTEIN 1-RELATED"/>
    <property type="match status" value="1"/>
</dbReference>
<dbReference type="Proteomes" id="UP001212152">
    <property type="component" value="Unassembled WGS sequence"/>
</dbReference>
<dbReference type="Pfam" id="PF25790">
    <property type="entry name" value="BCD1"/>
    <property type="match status" value="1"/>
</dbReference>
<comment type="function">
    <text evidence="5">Required for box C/D snoRNAs accumulation involved in snoRNA processing, snoRNA transport to the nucleolus and ribosome biogenesis.</text>
</comment>
<dbReference type="GO" id="GO:0048254">
    <property type="term" value="P:snoRNA localization"/>
    <property type="evidence" value="ECO:0007669"/>
    <property type="project" value="TreeGrafter"/>
</dbReference>
<feature type="region of interest" description="Disordered" evidence="8">
    <location>
        <begin position="290"/>
        <end position="320"/>
    </location>
</feature>
<keyword evidence="3 7" id="KW-0863">Zinc-finger</keyword>
<evidence type="ECO:0000256" key="4">
    <source>
        <dbReference type="ARBA" id="ARBA00022833"/>
    </source>
</evidence>
<dbReference type="EMBL" id="JADGJQ010000059">
    <property type="protein sequence ID" value="KAJ3174836.1"/>
    <property type="molecule type" value="Genomic_DNA"/>
</dbReference>
<dbReference type="PROSITE" id="PS51083">
    <property type="entry name" value="ZF_HIT"/>
    <property type="match status" value="1"/>
</dbReference>
<accession>A0AAD5TGI7</accession>
<evidence type="ECO:0000313" key="10">
    <source>
        <dbReference type="EMBL" id="KAJ3174836.1"/>
    </source>
</evidence>
<evidence type="ECO:0000256" key="2">
    <source>
        <dbReference type="ARBA" id="ARBA00022723"/>
    </source>
</evidence>
<organism evidence="10 11">
    <name type="scientific">Geranomyces variabilis</name>
    <dbReference type="NCBI Taxonomy" id="109894"/>
    <lineage>
        <taxon>Eukaryota</taxon>
        <taxon>Fungi</taxon>
        <taxon>Fungi incertae sedis</taxon>
        <taxon>Chytridiomycota</taxon>
        <taxon>Chytridiomycota incertae sedis</taxon>
        <taxon>Chytridiomycetes</taxon>
        <taxon>Spizellomycetales</taxon>
        <taxon>Powellomycetaceae</taxon>
        <taxon>Geranomyces</taxon>
    </lineage>
</organism>
<dbReference type="InterPro" id="IPR007529">
    <property type="entry name" value="Znf_HIT"/>
</dbReference>
<dbReference type="CDD" id="cd23023">
    <property type="entry name" value="zf-HIT_BCD1"/>
    <property type="match status" value="1"/>
</dbReference>
<dbReference type="SUPFAM" id="SSF144232">
    <property type="entry name" value="HIT/MYND zinc finger-like"/>
    <property type="match status" value="1"/>
</dbReference>
<dbReference type="InterPro" id="IPR051639">
    <property type="entry name" value="BCD1"/>
</dbReference>
<dbReference type="GO" id="GO:0005634">
    <property type="term" value="C:nucleus"/>
    <property type="evidence" value="ECO:0007669"/>
    <property type="project" value="TreeGrafter"/>
</dbReference>
<reference evidence="10" key="1">
    <citation type="submission" date="2020-05" db="EMBL/GenBank/DDBJ databases">
        <title>Phylogenomic resolution of chytrid fungi.</title>
        <authorList>
            <person name="Stajich J.E."/>
            <person name="Amses K."/>
            <person name="Simmons R."/>
            <person name="Seto K."/>
            <person name="Myers J."/>
            <person name="Bonds A."/>
            <person name="Quandt C.A."/>
            <person name="Barry K."/>
            <person name="Liu P."/>
            <person name="Grigoriev I."/>
            <person name="Longcore J.E."/>
            <person name="James T.Y."/>
        </authorList>
    </citation>
    <scope>NUCLEOTIDE SEQUENCE</scope>
    <source>
        <strain evidence="10">JEL0379</strain>
    </source>
</reference>
<dbReference type="Gene3D" id="3.30.60.190">
    <property type="match status" value="1"/>
</dbReference>
<proteinExistence type="inferred from homology"/>
<keyword evidence="11" id="KW-1185">Reference proteome</keyword>
<feature type="compositionally biased region" description="Polar residues" evidence="8">
    <location>
        <begin position="86"/>
        <end position="100"/>
    </location>
</feature>
<evidence type="ECO:0000256" key="3">
    <source>
        <dbReference type="ARBA" id="ARBA00022771"/>
    </source>
</evidence>
<dbReference type="AlphaFoldDB" id="A0AAD5TGI7"/>
<dbReference type="GO" id="GO:0070761">
    <property type="term" value="C:pre-snoRNP complex"/>
    <property type="evidence" value="ECO:0007669"/>
    <property type="project" value="TreeGrafter"/>
</dbReference>
<keyword evidence="1" id="KW-0597">Phosphoprotein</keyword>
<dbReference type="InterPro" id="IPR057721">
    <property type="entry name" value="BCD1_alpha/beta"/>
</dbReference>
<dbReference type="Pfam" id="PF04438">
    <property type="entry name" value="zf-HIT"/>
    <property type="match status" value="1"/>
</dbReference>
<comment type="caution">
    <text evidence="10">The sequence shown here is derived from an EMBL/GenBank/DDBJ whole genome shotgun (WGS) entry which is preliminary data.</text>
</comment>
<keyword evidence="4" id="KW-0862">Zinc</keyword>
<dbReference type="GO" id="GO:0000463">
    <property type="term" value="P:maturation of LSU-rRNA from tricistronic rRNA transcript (SSU-rRNA, 5.8S rRNA, LSU-rRNA)"/>
    <property type="evidence" value="ECO:0007669"/>
    <property type="project" value="TreeGrafter"/>
</dbReference>
<dbReference type="GO" id="GO:0000492">
    <property type="term" value="P:box C/D snoRNP assembly"/>
    <property type="evidence" value="ECO:0007669"/>
    <property type="project" value="TreeGrafter"/>
</dbReference>
<feature type="compositionally biased region" description="Acidic residues" evidence="8">
    <location>
        <begin position="294"/>
        <end position="304"/>
    </location>
</feature>
<evidence type="ECO:0000256" key="6">
    <source>
        <dbReference type="ARBA" id="ARBA00049654"/>
    </source>
</evidence>
<feature type="region of interest" description="Disordered" evidence="8">
    <location>
        <begin position="77"/>
        <end position="100"/>
    </location>
</feature>
<sequence length="320" mass="34901">MSDPSCQVCSLNEHKYKCPGCGVQSCSLDCSKAHKLNTGCSGQRSKTHYIKLSEFTPNDMTSDYVLLEDAYRTADNAARDNKRLPQPSSNNPHQRLTPRQSLLSRQCTYNGTTLRFMPKGMKRREQNQSMYVTRSRFIFWTVELLFPECPGGEGGGAGVSLLCNRAKDKATVRALLAAELEQKEGNALTRHSVKPYIDAGIDALYVYLRKEAVPANTPTYVSLNLDQTLKSALFRQTVIEYPTLVIHTAPPLDVVIVDCEPPPTTKLVVIPDSIEGVHDTGAVAATEGIMMPVDGDDSDDDVGGGEEPATMDAGDQAAGE</sequence>
<keyword evidence="2" id="KW-0479">Metal-binding</keyword>
<name>A0AAD5TGI7_9FUNG</name>